<organism evidence="1 2">
    <name type="scientific">Ridgeia piscesae</name>
    <name type="common">Tubeworm</name>
    <dbReference type="NCBI Taxonomy" id="27915"/>
    <lineage>
        <taxon>Eukaryota</taxon>
        <taxon>Metazoa</taxon>
        <taxon>Spiralia</taxon>
        <taxon>Lophotrochozoa</taxon>
        <taxon>Annelida</taxon>
        <taxon>Polychaeta</taxon>
        <taxon>Sedentaria</taxon>
        <taxon>Canalipalpata</taxon>
        <taxon>Sabellida</taxon>
        <taxon>Siboglinidae</taxon>
        <taxon>Ridgeia</taxon>
    </lineage>
</organism>
<proteinExistence type="predicted"/>
<keyword evidence="2" id="KW-1185">Reference proteome</keyword>
<comment type="caution">
    <text evidence="1">The sequence shown here is derived from an EMBL/GenBank/DDBJ whole genome shotgun (WGS) entry which is preliminary data.</text>
</comment>
<evidence type="ECO:0000313" key="1">
    <source>
        <dbReference type="EMBL" id="KAK2185640.1"/>
    </source>
</evidence>
<protein>
    <submittedName>
        <fullName evidence="1">Uncharacterized protein</fullName>
    </submittedName>
</protein>
<gene>
    <name evidence="1" type="ORF">NP493_229g02043</name>
</gene>
<dbReference type="Proteomes" id="UP001209878">
    <property type="component" value="Unassembled WGS sequence"/>
</dbReference>
<evidence type="ECO:0000313" key="2">
    <source>
        <dbReference type="Proteomes" id="UP001209878"/>
    </source>
</evidence>
<dbReference type="AlphaFoldDB" id="A0AAD9P033"/>
<dbReference type="EMBL" id="JAODUO010000228">
    <property type="protein sequence ID" value="KAK2185640.1"/>
    <property type="molecule type" value="Genomic_DNA"/>
</dbReference>
<name>A0AAD9P033_RIDPI</name>
<sequence length="110" mass="12324">MAEASAEEPKIDESDAKTVQDVLKMSGNDKLKFGVLIGLIKVDQVPNRDVVDTVLYLVRIRFAISRVLCFCRFSVYCTCAGLSRVLPVTPTTDAGYLLCIRFDSYLAWNR</sequence>
<reference evidence="1" key="1">
    <citation type="journal article" date="2023" name="Mol. Biol. Evol.">
        <title>Third-Generation Sequencing Reveals the Adaptive Role of the Epigenome in Three Deep-Sea Polychaetes.</title>
        <authorList>
            <person name="Perez M."/>
            <person name="Aroh O."/>
            <person name="Sun Y."/>
            <person name="Lan Y."/>
            <person name="Juniper S.K."/>
            <person name="Young C.R."/>
            <person name="Angers B."/>
            <person name="Qian P.Y."/>
        </authorList>
    </citation>
    <scope>NUCLEOTIDE SEQUENCE</scope>
    <source>
        <strain evidence="1">R07B-5</strain>
    </source>
</reference>
<accession>A0AAD9P033</accession>